<evidence type="ECO:0000256" key="2">
    <source>
        <dbReference type="ARBA" id="ARBA00022478"/>
    </source>
</evidence>
<dbReference type="Proteomes" id="UP000278775">
    <property type="component" value="Unassembled WGS sequence"/>
</dbReference>
<dbReference type="RefSeq" id="WP_122635765.1">
    <property type="nucleotide sequence ID" value="NZ_QWIU01000002.1"/>
</dbReference>
<dbReference type="NCBIfam" id="TIGR02395">
    <property type="entry name" value="rpoN_sigma"/>
    <property type="match status" value="1"/>
</dbReference>
<name>A0A3M7TFG6_9FLAO</name>
<feature type="compositionally biased region" description="Basic and acidic residues" evidence="9">
    <location>
        <begin position="48"/>
        <end position="57"/>
    </location>
</feature>
<keyword evidence="8" id="KW-0804">Transcription</keyword>
<gene>
    <name evidence="12" type="primary">rpoN</name>
    <name evidence="12" type="ORF">D1631_06690</name>
</gene>
<evidence type="ECO:0000259" key="11">
    <source>
        <dbReference type="Pfam" id="PF04963"/>
    </source>
</evidence>
<comment type="similarity">
    <text evidence="1">Belongs to the sigma-54 factor family.</text>
</comment>
<dbReference type="PANTHER" id="PTHR32248:SF4">
    <property type="entry name" value="RNA POLYMERASE SIGMA-54 FACTOR"/>
    <property type="match status" value="1"/>
</dbReference>
<keyword evidence="5" id="KW-0805">Transcription regulation</keyword>
<organism evidence="12 13">
    <name type="scientific">Chryseobacterium nematophagum</name>
    <dbReference type="NCBI Taxonomy" id="2305228"/>
    <lineage>
        <taxon>Bacteria</taxon>
        <taxon>Pseudomonadati</taxon>
        <taxon>Bacteroidota</taxon>
        <taxon>Flavobacteriia</taxon>
        <taxon>Flavobacteriales</taxon>
        <taxon>Weeksellaceae</taxon>
        <taxon>Chryseobacterium group</taxon>
        <taxon>Chryseobacterium</taxon>
    </lineage>
</organism>
<evidence type="ECO:0000256" key="5">
    <source>
        <dbReference type="ARBA" id="ARBA00023015"/>
    </source>
</evidence>
<dbReference type="InterPro" id="IPR007046">
    <property type="entry name" value="RNA_pol_sigma_54_core-bd"/>
</dbReference>
<dbReference type="GO" id="GO:0000428">
    <property type="term" value="C:DNA-directed RNA polymerase complex"/>
    <property type="evidence" value="ECO:0007669"/>
    <property type="project" value="UniProtKB-KW"/>
</dbReference>
<evidence type="ECO:0000256" key="9">
    <source>
        <dbReference type="SAM" id="MobiDB-lite"/>
    </source>
</evidence>
<keyword evidence="4" id="KW-0548">Nucleotidyltransferase</keyword>
<dbReference type="InterPro" id="IPR000394">
    <property type="entry name" value="RNA_pol_sigma_54"/>
</dbReference>
<dbReference type="Pfam" id="PF04963">
    <property type="entry name" value="Sigma54_CBD"/>
    <property type="match status" value="1"/>
</dbReference>
<dbReference type="PANTHER" id="PTHR32248">
    <property type="entry name" value="RNA POLYMERASE SIGMA-54 FACTOR"/>
    <property type="match status" value="1"/>
</dbReference>
<dbReference type="AlphaFoldDB" id="A0A3M7TFG6"/>
<dbReference type="InterPro" id="IPR007634">
    <property type="entry name" value="RNA_pol_sigma_54_DNA-bd"/>
</dbReference>
<keyword evidence="6" id="KW-0731">Sigma factor</keyword>
<feature type="compositionally biased region" description="Acidic residues" evidence="9">
    <location>
        <begin position="58"/>
        <end position="78"/>
    </location>
</feature>
<dbReference type="EMBL" id="QWIU01000002">
    <property type="protein sequence ID" value="RNA61637.1"/>
    <property type="molecule type" value="Genomic_DNA"/>
</dbReference>
<dbReference type="GO" id="GO:0016779">
    <property type="term" value="F:nucleotidyltransferase activity"/>
    <property type="evidence" value="ECO:0007669"/>
    <property type="project" value="UniProtKB-KW"/>
</dbReference>
<feature type="domain" description="RNA polymerase sigma factor 54 core-binding" evidence="11">
    <location>
        <begin position="107"/>
        <end position="306"/>
    </location>
</feature>
<keyword evidence="2" id="KW-0240">DNA-directed RNA polymerase</keyword>
<dbReference type="GO" id="GO:0006352">
    <property type="term" value="P:DNA-templated transcription initiation"/>
    <property type="evidence" value="ECO:0007669"/>
    <property type="project" value="InterPro"/>
</dbReference>
<dbReference type="GO" id="GO:0016987">
    <property type="term" value="F:sigma factor activity"/>
    <property type="evidence" value="ECO:0007669"/>
    <property type="project" value="UniProtKB-KW"/>
</dbReference>
<dbReference type="PRINTS" id="PR00045">
    <property type="entry name" value="SIGMA54FCT"/>
</dbReference>
<keyword evidence="7" id="KW-0238">DNA-binding</keyword>
<proteinExistence type="inferred from homology"/>
<dbReference type="PIRSF" id="PIRSF000774">
    <property type="entry name" value="RpoN"/>
    <property type="match status" value="1"/>
</dbReference>
<accession>A0A3M7TFG6</accession>
<evidence type="ECO:0000313" key="12">
    <source>
        <dbReference type="EMBL" id="RNA61637.1"/>
    </source>
</evidence>
<dbReference type="PROSITE" id="PS00718">
    <property type="entry name" value="SIGMA54_2"/>
    <property type="match status" value="1"/>
</dbReference>
<feature type="region of interest" description="Disordered" evidence="9">
    <location>
        <begin position="88"/>
        <end position="107"/>
    </location>
</feature>
<protein>
    <submittedName>
        <fullName evidence="12">RNA polymerase sigma-54 factor</fullName>
    </submittedName>
</protein>
<evidence type="ECO:0000313" key="13">
    <source>
        <dbReference type="Proteomes" id="UP000278775"/>
    </source>
</evidence>
<dbReference type="OrthoDB" id="9814402at2"/>
<evidence type="ECO:0000256" key="8">
    <source>
        <dbReference type="ARBA" id="ARBA00023163"/>
    </source>
</evidence>
<dbReference type="InterPro" id="IPR038709">
    <property type="entry name" value="RpoN_core-bd_sf"/>
</dbReference>
<evidence type="ECO:0000256" key="7">
    <source>
        <dbReference type="ARBA" id="ARBA00023125"/>
    </source>
</evidence>
<evidence type="ECO:0000256" key="1">
    <source>
        <dbReference type="ARBA" id="ARBA00008798"/>
    </source>
</evidence>
<sequence>MLKQHLQLKLGQKLAPQQIQLMKLIQLHTLEFEEELERELEENPALEIAKDESKEDEYSSLEDSYEDEGTESIETDFDVDQYLYDDEPSYKTASSNYSPDDEEYDNESLLTEGQSLYDYLLEQIHLVNIIEEDLKIAEYIIGNLDTDGYLRREVKSLVDDLAFSQGIYTTKERVDDILENYVQKLDPPGVGARGLQECLLLQIEKKVSSDKAVSLAANILRHQFDALTNKHYNKIIQKYDIEEDDLKDALDEISRLSPKVGGNFDTQTITINQEIIPDFVIQVKEGQVIPMLNSKNAPTLRVSEEYKDILTTYSHDKNSAEHKQAALFIKQKLDAAKWYIDAINQRQNTLLQTINAIVKFQKDYFISGDEKSLKPMILKDVADITGFDISTISRVVKSKYADTPNGIVYLKDLFSDSLTNDDGEEVSTKEIKTYLQEVIDKENKRKPLTDDALVVILKKQGYNIARRTIAKYREQLNIPVARLRKEL</sequence>
<evidence type="ECO:0000256" key="6">
    <source>
        <dbReference type="ARBA" id="ARBA00023082"/>
    </source>
</evidence>
<evidence type="ECO:0000256" key="3">
    <source>
        <dbReference type="ARBA" id="ARBA00022679"/>
    </source>
</evidence>
<dbReference type="Pfam" id="PF00309">
    <property type="entry name" value="Sigma54_AID"/>
    <property type="match status" value="1"/>
</dbReference>
<reference evidence="12 13" key="1">
    <citation type="submission" date="2018-08" db="EMBL/GenBank/DDBJ databases">
        <title>Chryseobacterium nematophagum: a novel matrix digesting pathogen of nematodes.</title>
        <authorList>
            <person name="Page A."/>
            <person name="Roberts M."/>
            <person name="Felix M.-A."/>
            <person name="Weir W."/>
        </authorList>
    </citation>
    <scope>NUCLEOTIDE SEQUENCE [LARGE SCALE GENOMIC DNA]</scope>
    <source>
        <strain evidence="12 13">JUb129</strain>
    </source>
</reference>
<keyword evidence="3" id="KW-0808">Transferase</keyword>
<dbReference type="PROSITE" id="PS50044">
    <property type="entry name" value="SIGMA54_3"/>
    <property type="match status" value="1"/>
</dbReference>
<dbReference type="GO" id="GO:0003677">
    <property type="term" value="F:DNA binding"/>
    <property type="evidence" value="ECO:0007669"/>
    <property type="project" value="UniProtKB-KW"/>
</dbReference>
<dbReference type="GO" id="GO:0001216">
    <property type="term" value="F:DNA-binding transcription activator activity"/>
    <property type="evidence" value="ECO:0007669"/>
    <property type="project" value="InterPro"/>
</dbReference>
<evidence type="ECO:0000256" key="4">
    <source>
        <dbReference type="ARBA" id="ARBA00022695"/>
    </source>
</evidence>
<dbReference type="Gene3D" id="1.10.10.60">
    <property type="entry name" value="Homeodomain-like"/>
    <property type="match status" value="1"/>
</dbReference>
<dbReference type="Pfam" id="PF04552">
    <property type="entry name" value="Sigma54_DBD"/>
    <property type="match status" value="1"/>
</dbReference>
<comment type="caution">
    <text evidence="12">The sequence shown here is derived from an EMBL/GenBank/DDBJ whole genome shotgun (WGS) entry which is preliminary data.</text>
</comment>
<evidence type="ECO:0000259" key="10">
    <source>
        <dbReference type="Pfam" id="PF04552"/>
    </source>
</evidence>
<feature type="domain" description="RNA polymerase sigma factor 54 DNA-binding" evidence="10">
    <location>
        <begin position="328"/>
        <end position="485"/>
    </location>
</feature>
<feature type="region of interest" description="Disordered" evidence="9">
    <location>
        <begin position="41"/>
        <end position="78"/>
    </location>
</feature>
<dbReference type="Gene3D" id="1.10.10.1330">
    <property type="entry name" value="RNA polymerase sigma-54 factor, core-binding domain"/>
    <property type="match status" value="1"/>
</dbReference>